<sequence>MEYELRDPTGFFIDNAGNIYVTDNRNIRIVKWKPRASSGQVVAGGNCKDYLLENDVFMVSYLLNSTSSNIVLDNNRTMFICDRGNLRVQRWFQNDNQDQTIIANISCAGVNLDNQGFLYVTDEDGHRVIKYPGNEIVAGGNEAGSVLNQIWNPGSIYLDRNHSVFVADIINDRVVIWPAGVRESLIVAGGNGQGNGTHQLQEPHAVLVDYMGTVYVADTFNSRIVRWLPNSQSGVIIIDALGANLNGKNMFIPVDMAFDRKGNLYVADIFNNRILMFPIGKSSCVTSMYH</sequence>
<dbReference type="EMBL" id="CAJOBH010005123">
    <property type="protein sequence ID" value="CAF4014048.1"/>
    <property type="molecule type" value="Genomic_DNA"/>
</dbReference>
<dbReference type="InterPro" id="IPR011042">
    <property type="entry name" value="6-blade_b-propeller_TolB-like"/>
</dbReference>
<dbReference type="EMBL" id="CAJOBJ010009845">
    <property type="protein sequence ID" value="CAF4147657.1"/>
    <property type="molecule type" value="Genomic_DNA"/>
</dbReference>
<comment type="caution">
    <text evidence="2">The sequence shown here is derived from an EMBL/GenBank/DDBJ whole genome shotgun (WGS) entry which is preliminary data.</text>
</comment>
<dbReference type="AlphaFoldDB" id="A0A8S2R9Y8"/>
<evidence type="ECO:0000313" key="2">
    <source>
        <dbReference type="EMBL" id="CAF4147657.1"/>
    </source>
</evidence>
<organism evidence="2 3">
    <name type="scientific">Rotaria magnacalcarata</name>
    <dbReference type="NCBI Taxonomy" id="392030"/>
    <lineage>
        <taxon>Eukaryota</taxon>
        <taxon>Metazoa</taxon>
        <taxon>Spiralia</taxon>
        <taxon>Gnathifera</taxon>
        <taxon>Rotifera</taxon>
        <taxon>Eurotatoria</taxon>
        <taxon>Bdelloidea</taxon>
        <taxon>Philodinida</taxon>
        <taxon>Philodinidae</taxon>
        <taxon>Rotaria</taxon>
    </lineage>
</organism>
<dbReference type="PANTHER" id="PTHR24104">
    <property type="entry name" value="E3 UBIQUITIN-PROTEIN LIGASE NHLRC1-RELATED"/>
    <property type="match status" value="1"/>
</dbReference>
<accession>A0A8S2R9Y8</accession>
<protein>
    <recommendedName>
        <fullName evidence="4">NHL repeat containing protein</fullName>
    </recommendedName>
</protein>
<dbReference type="Gene3D" id="2.40.10.500">
    <property type="match status" value="2"/>
</dbReference>
<proteinExistence type="predicted"/>
<dbReference type="Proteomes" id="UP000681720">
    <property type="component" value="Unassembled WGS sequence"/>
</dbReference>
<evidence type="ECO:0008006" key="4">
    <source>
        <dbReference type="Google" id="ProtNLM"/>
    </source>
</evidence>
<evidence type="ECO:0000313" key="1">
    <source>
        <dbReference type="EMBL" id="CAF4014048.1"/>
    </source>
</evidence>
<dbReference type="SUPFAM" id="SSF101898">
    <property type="entry name" value="NHL repeat"/>
    <property type="match status" value="1"/>
</dbReference>
<dbReference type="CDD" id="cd05819">
    <property type="entry name" value="NHL"/>
    <property type="match status" value="1"/>
</dbReference>
<reference evidence="2" key="1">
    <citation type="submission" date="2021-02" db="EMBL/GenBank/DDBJ databases">
        <authorList>
            <person name="Nowell W R."/>
        </authorList>
    </citation>
    <scope>NUCLEOTIDE SEQUENCE</scope>
</reference>
<dbReference type="Gene3D" id="2.120.10.30">
    <property type="entry name" value="TolB, C-terminal domain"/>
    <property type="match status" value="1"/>
</dbReference>
<evidence type="ECO:0000313" key="3">
    <source>
        <dbReference type="Proteomes" id="UP000681720"/>
    </source>
</evidence>
<gene>
    <name evidence="1" type="ORF">BYL167_LOCUS14392</name>
    <name evidence="2" type="ORF">GIL414_LOCUS19350</name>
</gene>
<dbReference type="InterPro" id="IPR050952">
    <property type="entry name" value="TRIM-NHL_E3_ligases"/>
</dbReference>
<name>A0A8S2R9Y8_9BILA</name>
<dbReference type="Proteomes" id="UP000681967">
    <property type="component" value="Unassembled WGS sequence"/>
</dbReference>